<dbReference type="InterPro" id="IPR010090">
    <property type="entry name" value="Phage_tape_meas"/>
</dbReference>
<keyword evidence="2" id="KW-0472">Membrane</keyword>
<dbReference type="NCBIfam" id="TIGR01760">
    <property type="entry name" value="tape_meas_TP901"/>
    <property type="match status" value="1"/>
</dbReference>
<sequence length="799" mass="83166">MNGAPLTASLRLTLQDEASGGVRSLDALFGKLNETLDRLATAMAPLERLIAPLTQATEATDRLDRALGGASQGATRAAEAGRAASAAYEGLSAAFTQAAWQASSLSVNLGEVGGAAVTAGAEGETMGAEIAGGAVRATSALDAMLMRLREIRTAMAGVSLGGMGTAASGYFGSVREAGRGFSDSLQHSMHHGMTAVMASAGLLEPIHALAEYDNTLVHIGIGSDLHGDANRAFVHSFGRQMDALARQTGQRGLDLVEAAGFLSRENYSTAQISGLMPTLAHIATAYTAAPDAVARSAFSLQESLGIGPAQLGGALASIALAGKSADLPFEKLAPLLPQAAATAGIFGIHGRAGVDDLAATMAVIRKSTGYDSEAVTDTKQLLVDLMQGHTSERLKHYGVDMFGVEQKARDRGADPLLAIMDQIRRVTHGGADAKAMADIFRNHESFVGAAALMKHWDQYTDIHARTSGANQSVINGDYATGLTSTQIRLQMFEEAIAQLNRRIGEGFVPTLNVMTSALNHAVDGFDWMEKNVPGSTTAITGIMGATLGLTAALSALGVIWGPLRAGITLVLAPLRSLRTLMVGMRAAFIGGRIAMLGFGGVFVIAGAVITGVIADIAMHWDRFSGFFKTELKGLGGLVGGFANVLAGVFTFDGQRILTGLGQAIRGIGSIFSGGLHIWRQLILDFTHWLDGWTGGLPSRILSGITSEWHVLTDGLTGKLHDLEGAFDHSWMGRHMGFAAPVPSPAVAVPVAGAHNAAGRAQQVNLHVTADRGLQVRQTGGPTHGVTIAQPNTGRMVGRP</sequence>
<keyword evidence="2" id="KW-0812">Transmembrane</keyword>
<evidence type="ECO:0000259" key="3">
    <source>
        <dbReference type="Pfam" id="PF10145"/>
    </source>
</evidence>
<dbReference type="Proteomes" id="UP001060895">
    <property type="component" value="Unassembled WGS sequence"/>
</dbReference>
<keyword evidence="2" id="KW-1133">Transmembrane helix</keyword>
<evidence type="ECO:0000256" key="2">
    <source>
        <dbReference type="SAM" id="Phobius"/>
    </source>
</evidence>
<evidence type="ECO:0000313" key="5">
    <source>
        <dbReference type="Proteomes" id="UP001060895"/>
    </source>
</evidence>
<evidence type="ECO:0000313" key="4">
    <source>
        <dbReference type="EMBL" id="GBQ19932.1"/>
    </source>
</evidence>
<comment type="caution">
    <text evidence="4">The sequence shown here is derived from an EMBL/GenBank/DDBJ whole genome shotgun (WGS) entry which is preliminary data.</text>
</comment>
<feature type="transmembrane region" description="Helical" evidence="2">
    <location>
        <begin position="593"/>
        <end position="614"/>
    </location>
</feature>
<reference evidence="4" key="1">
    <citation type="submission" date="2013-04" db="EMBL/GenBank/DDBJ databases">
        <title>The genome sequencing project of 58 acetic acid bacteria.</title>
        <authorList>
            <person name="Okamoto-Kainuma A."/>
            <person name="Ishikawa M."/>
            <person name="Umino S."/>
            <person name="Koizumi Y."/>
            <person name="Shiwa Y."/>
            <person name="Yoshikawa H."/>
            <person name="Matsutani M."/>
            <person name="Matsushita K."/>
        </authorList>
    </citation>
    <scope>NUCLEOTIDE SEQUENCE</scope>
    <source>
        <strain evidence="4">DSM 12717</strain>
    </source>
</reference>
<dbReference type="EMBL" id="BAQP01000013">
    <property type="protein sequence ID" value="GBQ19932.1"/>
    <property type="molecule type" value="Genomic_DNA"/>
</dbReference>
<evidence type="ECO:0000256" key="1">
    <source>
        <dbReference type="SAM" id="MobiDB-lite"/>
    </source>
</evidence>
<keyword evidence="5" id="KW-1185">Reference proteome</keyword>
<name>A0ABQ0P3K3_9PROT</name>
<feature type="transmembrane region" description="Helical" evidence="2">
    <location>
        <begin position="547"/>
        <end position="572"/>
    </location>
</feature>
<organism evidence="4 5">
    <name type="scientific">Gluconacetobacter sacchari DSM 12717</name>
    <dbReference type="NCBI Taxonomy" id="1307940"/>
    <lineage>
        <taxon>Bacteria</taxon>
        <taxon>Pseudomonadati</taxon>
        <taxon>Pseudomonadota</taxon>
        <taxon>Alphaproteobacteria</taxon>
        <taxon>Acetobacterales</taxon>
        <taxon>Acetobacteraceae</taxon>
        <taxon>Gluconacetobacter</taxon>
    </lineage>
</organism>
<feature type="domain" description="Phage tail tape measure protein" evidence="3">
    <location>
        <begin position="244"/>
        <end position="440"/>
    </location>
</feature>
<feature type="region of interest" description="Disordered" evidence="1">
    <location>
        <begin position="776"/>
        <end position="799"/>
    </location>
</feature>
<proteinExistence type="predicted"/>
<protein>
    <recommendedName>
        <fullName evidence="3">Phage tail tape measure protein domain-containing protein</fullName>
    </recommendedName>
</protein>
<gene>
    <name evidence="4" type="ORF">AA12717_0400</name>
</gene>
<accession>A0ABQ0P3K3</accession>
<dbReference type="Pfam" id="PF10145">
    <property type="entry name" value="PhageMin_Tail"/>
    <property type="match status" value="1"/>
</dbReference>